<dbReference type="GO" id="GO:0042742">
    <property type="term" value="P:defense response to bacterium"/>
    <property type="evidence" value="ECO:0007669"/>
    <property type="project" value="InterPro"/>
</dbReference>
<reference evidence="4" key="1">
    <citation type="submission" date="2025-08" db="UniProtKB">
        <authorList>
            <consortium name="Ensembl"/>
        </authorList>
    </citation>
    <scope>IDENTIFICATION</scope>
</reference>
<evidence type="ECO:0000256" key="2">
    <source>
        <dbReference type="SAM" id="Phobius"/>
    </source>
</evidence>
<dbReference type="Ensembl" id="ENSMMOT00000013606.1">
    <property type="protein sequence ID" value="ENSMMOP00000013385.1"/>
    <property type="gene ID" value="ENSMMOG00000010280.1"/>
</dbReference>
<feature type="domain" description="Saposin B-type" evidence="3">
    <location>
        <begin position="81"/>
        <end position="151"/>
    </location>
</feature>
<keyword evidence="2" id="KW-0812">Transmembrane</keyword>
<dbReference type="InterPro" id="IPR008139">
    <property type="entry name" value="SaposinB_dom"/>
</dbReference>
<dbReference type="InterPro" id="IPR011001">
    <property type="entry name" value="Saposin-like"/>
</dbReference>
<dbReference type="PROSITE" id="PS50015">
    <property type="entry name" value="SAP_B"/>
    <property type="match status" value="1"/>
</dbReference>
<dbReference type="InterPro" id="IPR038847">
    <property type="entry name" value="Granulysin-like"/>
</dbReference>
<sequence>MNQIKLVSTDTSALEVETSKDTLLFMRLPVFLSCVLLVINIRTTDKRSARFYILDSGTICWLITVITTSGCAWRESKKCALLGVCWLCQWALNKVKKRIGANVTVESLKSKVSSICNEAGFLKSKCRKFVARHLGEFIEELTTTDDVRTICINAKDLDQVFNLDDEDSQSDMIVYVQRGVQGS</sequence>
<evidence type="ECO:0000256" key="1">
    <source>
        <dbReference type="ARBA" id="ARBA00023157"/>
    </source>
</evidence>
<evidence type="ECO:0000313" key="4">
    <source>
        <dbReference type="Ensembl" id="ENSMMOP00000013385.1"/>
    </source>
</evidence>
<dbReference type="Proteomes" id="UP000261620">
    <property type="component" value="Unplaced"/>
</dbReference>
<evidence type="ECO:0000313" key="5">
    <source>
        <dbReference type="Proteomes" id="UP000261620"/>
    </source>
</evidence>
<dbReference type="SUPFAM" id="SSF47862">
    <property type="entry name" value="Saposin"/>
    <property type="match status" value="1"/>
</dbReference>
<dbReference type="PANTHER" id="PTHR15541:SF2">
    <property type="entry name" value="GRANULYSIN"/>
    <property type="match status" value="1"/>
</dbReference>
<dbReference type="PANTHER" id="PTHR15541">
    <property type="entry name" value="GRANULYSIN RELATED"/>
    <property type="match status" value="1"/>
</dbReference>
<protein>
    <recommendedName>
        <fullName evidence="3">Saposin B-type domain-containing protein</fullName>
    </recommendedName>
</protein>
<reference evidence="4" key="2">
    <citation type="submission" date="2025-09" db="UniProtKB">
        <authorList>
            <consortium name="Ensembl"/>
        </authorList>
    </citation>
    <scope>IDENTIFICATION</scope>
</reference>
<evidence type="ECO:0000259" key="3">
    <source>
        <dbReference type="PROSITE" id="PS50015"/>
    </source>
</evidence>
<dbReference type="STRING" id="94237.ENSMMOP00000013385"/>
<proteinExistence type="predicted"/>
<dbReference type="Gene3D" id="1.10.225.10">
    <property type="entry name" value="Saposin-like"/>
    <property type="match status" value="1"/>
</dbReference>
<accession>A0A3Q4B6N8</accession>
<keyword evidence="2" id="KW-0472">Membrane</keyword>
<feature type="transmembrane region" description="Helical" evidence="2">
    <location>
        <begin position="24"/>
        <end position="41"/>
    </location>
</feature>
<keyword evidence="2" id="KW-1133">Transmembrane helix</keyword>
<keyword evidence="1" id="KW-1015">Disulfide bond</keyword>
<dbReference type="AlphaFoldDB" id="A0A3Q4B6N8"/>
<organism evidence="4 5">
    <name type="scientific">Mola mola</name>
    <name type="common">Ocean sunfish</name>
    <name type="synonym">Tetraodon mola</name>
    <dbReference type="NCBI Taxonomy" id="94237"/>
    <lineage>
        <taxon>Eukaryota</taxon>
        <taxon>Metazoa</taxon>
        <taxon>Chordata</taxon>
        <taxon>Craniata</taxon>
        <taxon>Vertebrata</taxon>
        <taxon>Euteleostomi</taxon>
        <taxon>Actinopterygii</taxon>
        <taxon>Neopterygii</taxon>
        <taxon>Teleostei</taxon>
        <taxon>Neoteleostei</taxon>
        <taxon>Acanthomorphata</taxon>
        <taxon>Eupercaria</taxon>
        <taxon>Tetraodontiformes</taxon>
        <taxon>Molidae</taxon>
        <taxon>Mola</taxon>
    </lineage>
</organism>
<keyword evidence="5" id="KW-1185">Reference proteome</keyword>
<name>A0A3Q4B6N8_MOLML</name>
<dbReference type="SMART" id="SM00741">
    <property type="entry name" value="SapB"/>
    <property type="match status" value="1"/>
</dbReference>